<keyword evidence="1" id="KW-0238">DNA-binding</keyword>
<dbReference type="EMBL" id="LBWQ01000008">
    <property type="protein sequence ID" value="KKR13925.1"/>
    <property type="molecule type" value="Genomic_DNA"/>
</dbReference>
<dbReference type="Proteomes" id="UP000034690">
    <property type="component" value="Unassembled WGS sequence"/>
</dbReference>
<protein>
    <submittedName>
        <fullName evidence="4">Recombinase</fullName>
    </submittedName>
</protein>
<dbReference type="InterPro" id="IPR036162">
    <property type="entry name" value="Resolvase-like_N_sf"/>
</dbReference>
<evidence type="ECO:0000313" key="5">
    <source>
        <dbReference type="Proteomes" id="UP000034690"/>
    </source>
</evidence>
<keyword evidence="2" id="KW-0233">DNA recombination</keyword>
<dbReference type="Gene3D" id="3.40.50.1390">
    <property type="entry name" value="Resolvase, N-terminal catalytic domain"/>
    <property type="match status" value="1"/>
</dbReference>
<proteinExistence type="predicted"/>
<dbReference type="Pfam" id="PF00239">
    <property type="entry name" value="Resolvase"/>
    <property type="match status" value="1"/>
</dbReference>
<dbReference type="CDD" id="cd00338">
    <property type="entry name" value="Ser_Recombinase"/>
    <property type="match status" value="1"/>
</dbReference>
<dbReference type="GO" id="GO:0000150">
    <property type="term" value="F:DNA strand exchange activity"/>
    <property type="evidence" value="ECO:0007669"/>
    <property type="project" value="InterPro"/>
</dbReference>
<name>A0A0G0QUB0_9BACT</name>
<dbReference type="GO" id="GO:0003677">
    <property type="term" value="F:DNA binding"/>
    <property type="evidence" value="ECO:0007669"/>
    <property type="project" value="UniProtKB-KW"/>
</dbReference>
<evidence type="ECO:0000313" key="4">
    <source>
        <dbReference type="EMBL" id="KKR13925.1"/>
    </source>
</evidence>
<dbReference type="InterPro" id="IPR006119">
    <property type="entry name" value="Resolv_N"/>
</dbReference>
<dbReference type="Gene3D" id="3.90.1750.20">
    <property type="entry name" value="Putative Large Serine Recombinase, Chain B, Domain 2"/>
    <property type="match status" value="1"/>
</dbReference>
<dbReference type="PANTHER" id="PTHR30461:SF2">
    <property type="entry name" value="SERINE RECOMBINASE PINE-RELATED"/>
    <property type="match status" value="1"/>
</dbReference>
<dbReference type="InterPro" id="IPR046349">
    <property type="entry name" value="C1-like_sf"/>
</dbReference>
<dbReference type="SMART" id="SM00857">
    <property type="entry name" value="Resolvase"/>
    <property type="match status" value="1"/>
</dbReference>
<evidence type="ECO:0000256" key="2">
    <source>
        <dbReference type="ARBA" id="ARBA00023172"/>
    </source>
</evidence>
<evidence type="ECO:0000256" key="1">
    <source>
        <dbReference type="ARBA" id="ARBA00023125"/>
    </source>
</evidence>
<dbReference type="InterPro" id="IPR038109">
    <property type="entry name" value="DNA_bind_recomb_sf"/>
</dbReference>
<dbReference type="PANTHER" id="PTHR30461">
    <property type="entry name" value="DNA-INVERTASE FROM LAMBDOID PROPHAGE"/>
    <property type="match status" value="1"/>
</dbReference>
<organism evidence="4 5">
    <name type="scientific">Candidatus Woesebacteria bacterium GW2011_GWA1_39_21b</name>
    <dbReference type="NCBI Taxonomy" id="1618551"/>
    <lineage>
        <taxon>Bacteria</taxon>
        <taxon>Candidatus Woeseibacteriota</taxon>
    </lineage>
</organism>
<feature type="domain" description="Resolvase/invertase-type recombinase catalytic" evidence="3">
    <location>
        <begin position="17"/>
        <end position="163"/>
    </location>
</feature>
<evidence type="ECO:0000259" key="3">
    <source>
        <dbReference type="SMART" id="SM00857"/>
    </source>
</evidence>
<dbReference type="SUPFAM" id="SSF53041">
    <property type="entry name" value="Resolvase-like"/>
    <property type="match status" value="1"/>
</dbReference>
<dbReference type="AlphaFoldDB" id="A0A0G0QUB0"/>
<comment type="caution">
    <text evidence="4">The sequence shown here is derived from an EMBL/GenBank/DDBJ whole genome shotgun (WGS) entry which is preliminary data.</text>
</comment>
<reference evidence="4 5" key="1">
    <citation type="journal article" date="2015" name="Nature">
        <title>rRNA introns, odd ribosomes, and small enigmatic genomes across a large radiation of phyla.</title>
        <authorList>
            <person name="Brown C.T."/>
            <person name="Hug L.A."/>
            <person name="Thomas B.C."/>
            <person name="Sharon I."/>
            <person name="Castelle C.J."/>
            <person name="Singh A."/>
            <person name="Wilkins M.J."/>
            <person name="Williams K.H."/>
            <person name="Banfield J.F."/>
        </authorList>
    </citation>
    <scope>NUCLEOTIDE SEQUENCE [LARGE SCALE GENOMIC DNA]</scope>
</reference>
<accession>A0A0G0QUB0</accession>
<dbReference type="SUPFAM" id="SSF57889">
    <property type="entry name" value="Cysteine-rich domain"/>
    <property type="match status" value="1"/>
</dbReference>
<sequence length="608" mass="70659">MNTMNTSNLQQDTKLNYFIYCRKSSDTEDKQMLSLPAQVRELTKYAQDHNLTVVDVYQESRTAFKVGRPLFNEMMQRIDNGEANGVLVWQANRVSRNALDGGLFIYYMSEGKIVELRTPGKSYTILSDRFQLQIELIMAQKDSDDKSESVKRGNREKFFQKKDWLGVAKPGYLNYMNPMTKEKTIIDDPERFALIQKAGSMVINGELTPMQALAKLNDEWGFRTRRTAKQGGRPMGKSMWYRILGDPYYYGLMKRKEGETEGRHNPMFTKEDFKLLQVRLGRTGNNTTTFHNFPYKPAIKCGECNGSITAEEKWQIICSNCKVKFHKGKQRDRCPECNILIEEMVKPKILHYIYFRCTKKVNRNCSQGSIEYDELEKQIDEEIEKFTIPKEFVIWAIKHLNEENTQEVTDRETIKITLQNAIDDVTKQLDGLLTLKISPTNISGELLSDTEYAAKKKPLLAGKEDLLDQLNRLSERQNKWMELSERTFNFACQARYWLSFGTLIEKTQVLDALGSNIVLRDKNLLIERHKPYFLIEKGLNEAREIAKRLEPAKEVDLSVQIAYLEPVSSAWLALVDDFRTPSWSETIKYPELVYQKSQQFLQRYAYAN</sequence>
<dbReference type="InterPro" id="IPR050639">
    <property type="entry name" value="SSR_resolvase"/>
</dbReference>
<gene>
    <name evidence="4" type="ORF">UT40_C0008G0049</name>
</gene>